<dbReference type="GO" id="GO:0005506">
    <property type="term" value="F:iron ion binding"/>
    <property type="evidence" value="ECO:0007669"/>
    <property type="project" value="InterPro"/>
</dbReference>
<dbReference type="GO" id="GO:0020037">
    <property type="term" value="F:heme binding"/>
    <property type="evidence" value="ECO:0007669"/>
    <property type="project" value="InterPro"/>
</dbReference>
<dbReference type="InterPro" id="IPR017972">
    <property type="entry name" value="Cyt_P450_CS"/>
</dbReference>
<protein>
    <submittedName>
        <fullName evidence="2">Cytochrome P450</fullName>
    </submittedName>
</protein>
<dbReference type="Gene3D" id="1.10.630.10">
    <property type="entry name" value="Cytochrome P450"/>
    <property type="match status" value="1"/>
</dbReference>
<accession>A0A7W3PF32</accession>
<name>A0A7W3PF32_9MICO</name>
<sequence length="426" mass="47451">METVVVRAAPVELAGLTGLTPLSATTGGTDSQEIYDVLRSRWGVVAPVDMEPGVPVWLVMGHAEICEITRNESQFSRDPRNWRWHYDGLLSERSALLGISPREPRNSSYHHDGERRRRLRQPLDDALEALPEKLVVAQVEEVSRRLVEELGSSGEADLVPHWAKKVGFLAVTALFGFDQDTAEQMMADSAHIMNHTSEAPQARDRMGRNLMAHVQDRKTTAGADLTSSFVRHPSFHDDREIADSMSVPLIAASEFLTAWIALTLRLLLTDQRFAARWTGGRIALDEALDEVLWREAPAANPPLPRYAMNDLELDGKLVRKGDALIMAVAAANQDPLVHTGNMWDEVGNRAHLAWGVGPHRCPASRQARIIARVAISRLLTELDLELAVEDHDLAWVPSPWVRHPQALPVRYSRARSSGTEIYEVAR</sequence>
<keyword evidence="3" id="KW-1185">Reference proteome</keyword>
<proteinExistence type="inferred from homology"/>
<dbReference type="PANTHER" id="PTHR46696">
    <property type="entry name" value="P450, PUTATIVE (EUROFUNG)-RELATED"/>
    <property type="match status" value="1"/>
</dbReference>
<gene>
    <name evidence="2" type="ORF">FHX71_003494</name>
</gene>
<dbReference type="PRINTS" id="PR00359">
    <property type="entry name" value="BP450"/>
</dbReference>
<dbReference type="InterPro" id="IPR002397">
    <property type="entry name" value="Cyt_P450_B"/>
</dbReference>
<organism evidence="2 3">
    <name type="scientific">Promicromonospora sukumoe</name>
    <dbReference type="NCBI Taxonomy" id="88382"/>
    <lineage>
        <taxon>Bacteria</taxon>
        <taxon>Bacillati</taxon>
        <taxon>Actinomycetota</taxon>
        <taxon>Actinomycetes</taxon>
        <taxon>Micrococcales</taxon>
        <taxon>Promicromonosporaceae</taxon>
        <taxon>Promicromonospora</taxon>
    </lineage>
</organism>
<dbReference type="GO" id="GO:0004497">
    <property type="term" value="F:monooxygenase activity"/>
    <property type="evidence" value="ECO:0007669"/>
    <property type="project" value="InterPro"/>
</dbReference>
<comment type="caution">
    <text evidence="2">The sequence shown here is derived from an EMBL/GenBank/DDBJ whole genome shotgun (WGS) entry which is preliminary data.</text>
</comment>
<evidence type="ECO:0000256" key="1">
    <source>
        <dbReference type="ARBA" id="ARBA00010617"/>
    </source>
</evidence>
<comment type="similarity">
    <text evidence="1">Belongs to the cytochrome P450 family.</text>
</comment>
<dbReference type="GO" id="GO:0016705">
    <property type="term" value="F:oxidoreductase activity, acting on paired donors, with incorporation or reduction of molecular oxygen"/>
    <property type="evidence" value="ECO:0007669"/>
    <property type="project" value="InterPro"/>
</dbReference>
<dbReference type="AlphaFoldDB" id="A0A7W3PF32"/>
<dbReference type="SUPFAM" id="SSF48264">
    <property type="entry name" value="Cytochrome P450"/>
    <property type="match status" value="1"/>
</dbReference>
<reference evidence="2 3" key="1">
    <citation type="submission" date="2020-07" db="EMBL/GenBank/DDBJ databases">
        <title>Sequencing the genomes of 1000 actinobacteria strains.</title>
        <authorList>
            <person name="Klenk H.-P."/>
        </authorList>
    </citation>
    <scope>NUCLEOTIDE SEQUENCE [LARGE SCALE GENOMIC DNA]</scope>
    <source>
        <strain evidence="2 3">DSM 44121</strain>
    </source>
</reference>
<evidence type="ECO:0000313" key="3">
    <source>
        <dbReference type="Proteomes" id="UP000540568"/>
    </source>
</evidence>
<dbReference type="InterPro" id="IPR036396">
    <property type="entry name" value="Cyt_P450_sf"/>
</dbReference>
<dbReference type="PROSITE" id="PS00086">
    <property type="entry name" value="CYTOCHROME_P450"/>
    <property type="match status" value="1"/>
</dbReference>
<dbReference type="RefSeq" id="WP_182618793.1">
    <property type="nucleotide sequence ID" value="NZ_BAAATF010000011.1"/>
</dbReference>
<dbReference type="PANTHER" id="PTHR46696:SF1">
    <property type="entry name" value="CYTOCHROME P450 YJIB-RELATED"/>
    <property type="match status" value="1"/>
</dbReference>
<dbReference type="Proteomes" id="UP000540568">
    <property type="component" value="Unassembled WGS sequence"/>
</dbReference>
<evidence type="ECO:0000313" key="2">
    <source>
        <dbReference type="EMBL" id="MBA8809518.1"/>
    </source>
</evidence>
<dbReference type="EMBL" id="JACGWV010000002">
    <property type="protein sequence ID" value="MBA8809518.1"/>
    <property type="molecule type" value="Genomic_DNA"/>
</dbReference>